<gene>
    <name evidence="1" type="ORF">THOM_2245</name>
</gene>
<sequence length="453" mass="53350">MWSNLYGYVEMSLKYIFVFSNEQKTNEENFLIFENPEDAGMTYLLNQHEATKTKLALPYETQKRIYFEKKEVDYETIYDHVHYHSNIAGIRRIIYRTYHDIIRENADVRFEVVHVPFTILLYQKVMKYSQRDVDPNMNTEEVCTLLTHFALFDEYVKESISYIICMHLIKNPKLLHNIRNYRDKPNENQYTPSVRSLSLLIFGNSNVSILFRKVVKSYVEFSLSDNKGNSAQIRKERENNQFYVYNIYPNHFTLEFLFDKLDIEFEWLQNNMNILDEKFDKSVCGSPYSVFIYRKSSTYEPREAIDKLMQDLKMVIASKFITGNNISELTLEFKGIYTGVDLSCLNKIKASIRADCKYCTLDFIRSIPENIKIEMRIAENMSADALNNIPKNVVKISFTSVNFTENMIFPEHIENIIVSKCDSNPNVILTINKMCRNVEISQTRAKPCVSVYY</sequence>
<protein>
    <submittedName>
        <fullName evidence="1">Putative LRR containing protein</fullName>
    </submittedName>
</protein>
<dbReference type="OMA" id="YEPREAI"/>
<dbReference type="VEuPathDB" id="MicrosporidiaDB:THOM_2245"/>
<dbReference type="OrthoDB" id="10310821at2759"/>
<dbReference type="HOGENOM" id="CLU_572648_0_0_1"/>
<reference evidence="1 2" key="1">
    <citation type="journal article" date="2012" name="PLoS Pathog.">
        <title>The genome of the obligate intracellular parasite Trachipleistophora hominis: new insights into microsporidian genome dynamics and reductive evolution.</title>
        <authorList>
            <person name="Heinz E."/>
            <person name="Williams T.A."/>
            <person name="Nakjang S."/>
            <person name="Noel C.J."/>
            <person name="Swan D.C."/>
            <person name="Goldberg A.V."/>
            <person name="Harris S.R."/>
            <person name="Weinmaier T."/>
            <person name="Markert S."/>
            <person name="Becher D."/>
            <person name="Bernhardt J."/>
            <person name="Dagan T."/>
            <person name="Hacker C."/>
            <person name="Lucocq J.M."/>
            <person name="Schweder T."/>
            <person name="Rattei T."/>
            <person name="Hall N."/>
            <person name="Hirt R.P."/>
            <person name="Embley T.M."/>
        </authorList>
    </citation>
    <scope>NUCLEOTIDE SEQUENCE [LARGE SCALE GENOMIC DNA]</scope>
</reference>
<dbReference type="InParanoid" id="L7JU45"/>
<evidence type="ECO:0000313" key="1">
    <source>
        <dbReference type="EMBL" id="ELQ74825.1"/>
    </source>
</evidence>
<name>L7JU45_TRAHO</name>
<dbReference type="Proteomes" id="UP000011185">
    <property type="component" value="Unassembled WGS sequence"/>
</dbReference>
<accession>L7JU45</accession>
<dbReference type="EMBL" id="JH994018">
    <property type="protein sequence ID" value="ELQ74825.1"/>
    <property type="molecule type" value="Genomic_DNA"/>
</dbReference>
<proteinExistence type="predicted"/>
<dbReference type="AlphaFoldDB" id="L7JU45"/>
<organism evidence="1 2">
    <name type="scientific">Trachipleistophora hominis</name>
    <name type="common">Microsporidian parasite</name>
    <dbReference type="NCBI Taxonomy" id="72359"/>
    <lineage>
        <taxon>Eukaryota</taxon>
        <taxon>Fungi</taxon>
        <taxon>Fungi incertae sedis</taxon>
        <taxon>Microsporidia</taxon>
        <taxon>Pleistophoridae</taxon>
        <taxon>Trachipleistophora</taxon>
    </lineage>
</organism>
<evidence type="ECO:0000313" key="2">
    <source>
        <dbReference type="Proteomes" id="UP000011185"/>
    </source>
</evidence>
<keyword evidence="2" id="KW-1185">Reference proteome</keyword>